<organism evidence="1 2">
    <name type="scientific">Paraburkholderia acidicola</name>
    <dbReference type="NCBI Taxonomy" id="1912599"/>
    <lineage>
        <taxon>Bacteria</taxon>
        <taxon>Pseudomonadati</taxon>
        <taxon>Pseudomonadota</taxon>
        <taxon>Betaproteobacteria</taxon>
        <taxon>Burkholderiales</taxon>
        <taxon>Burkholderiaceae</taxon>
        <taxon>Paraburkholderia</taxon>
    </lineage>
</organism>
<evidence type="ECO:0000313" key="2">
    <source>
        <dbReference type="Proteomes" id="UP001469089"/>
    </source>
</evidence>
<name>A0ABV1LFI2_9BURK</name>
<dbReference type="EMBL" id="JAOALG010000001">
    <property type="protein sequence ID" value="MEQ5838067.1"/>
    <property type="molecule type" value="Genomic_DNA"/>
</dbReference>
<dbReference type="RefSeq" id="WP_349540958.1">
    <property type="nucleotide sequence ID" value="NZ_JAOALG010000001.1"/>
</dbReference>
<sequence length="82" mass="8347">MNEFTTCAALVAGFTFLISSSAVYAIGMFNSPVSVAEAMDSMKLSFAGKLNEGATIKLLLAPPGEMGSTTVAVPADLITAKG</sequence>
<gene>
    <name evidence="1" type="ORF">N0A02_01260</name>
</gene>
<protein>
    <submittedName>
        <fullName evidence="1">Uncharacterized protein</fullName>
    </submittedName>
</protein>
<evidence type="ECO:0000313" key="1">
    <source>
        <dbReference type="EMBL" id="MEQ5838067.1"/>
    </source>
</evidence>
<comment type="caution">
    <text evidence="1">The sequence shown here is derived from an EMBL/GenBank/DDBJ whole genome shotgun (WGS) entry which is preliminary data.</text>
</comment>
<reference evidence="1 2" key="1">
    <citation type="journal article" date="2024" name="Chem. Sci.">
        <title>Discovery of a lagriamide polyketide by integrated genome mining, isotopic labeling, and untargeted metabolomics.</title>
        <authorList>
            <person name="Fergusson C.H."/>
            <person name="Saulog J."/>
            <person name="Paulo B.S."/>
            <person name="Wilson D.M."/>
            <person name="Liu D.Y."/>
            <person name="Morehouse N.J."/>
            <person name="Waterworth S."/>
            <person name="Barkei J."/>
            <person name="Gray C.A."/>
            <person name="Kwan J.C."/>
            <person name="Eustaquio A.S."/>
            <person name="Linington R.G."/>
        </authorList>
    </citation>
    <scope>NUCLEOTIDE SEQUENCE [LARGE SCALE GENOMIC DNA]</scope>
    <source>
        <strain evidence="1 2">RL17-338-BIF-B</strain>
    </source>
</reference>
<accession>A0ABV1LFI2</accession>
<keyword evidence="2" id="KW-1185">Reference proteome</keyword>
<proteinExistence type="predicted"/>
<dbReference type="Proteomes" id="UP001469089">
    <property type="component" value="Unassembled WGS sequence"/>
</dbReference>